<dbReference type="SMART" id="SM00354">
    <property type="entry name" value="HTH_LACI"/>
    <property type="match status" value="1"/>
</dbReference>
<dbReference type="GO" id="GO:0000976">
    <property type="term" value="F:transcription cis-regulatory region binding"/>
    <property type="evidence" value="ECO:0007669"/>
    <property type="project" value="TreeGrafter"/>
</dbReference>
<gene>
    <name evidence="5" type="ORF">IG3_06329</name>
</gene>
<dbReference type="Pfam" id="PF13377">
    <property type="entry name" value="Peripla_BP_3"/>
    <property type="match status" value="1"/>
</dbReference>
<evidence type="ECO:0000256" key="3">
    <source>
        <dbReference type="ARBA" id="ARBA00023163"/>
    </source>
</evidence>
<dbReference type="Proteomes" id="UP000004136">
    <property type="component" value="Unassembled WGS sequence"/>
</dbReference>
<dbReference type="GO" id="GO:0003700">
    <property type="term" value="F:DNA-binding transcription factor activity"/>
    <property type="evidence" value="ECO:0007669"/>
    <property type="project" value="TreeGrafter"/>
</dbReference>
<dbReference type="SUPFAM" id="SSF53822">
    <property type="entry name" value="Periplasmic binding protein-like I"/>
    <property type="match status" value="1"/>
</dbReference>
<evidence type="ECO:0000313" key="6">
    <source>
        <dbReference type="Proteomes" id="UP000004136"/>
    </source>
</evidence>
<accession>J9B337</accession>
<dbReference type="AlphaFoldDB" id="J9B337"/>
<dbReference type="SUPFAM" id="SSF47413">
    <property type="entry name" value="lambda repressor-like DNA-binding domains"/>
    <property type="match status" value="1"/>
</dbReference>
<dbReference type="Gene3D" id="1.10.260.40">
    <property type="entry name" value="lambda repressor-like DNA-binding domains"/>
    <property type="match status" value="1"/>
</dbReference>
<dbReference type="Gene3D" id="3.40.50.2300">
    <property type="match status" value="2"/>
</dbReference>
<dbReference type="InterPro" id="IPR046335">
    <property type="entry name" value="LacI/GalR-like_sensor"/>
</dbReference>
<evidence type="ECO:0000256" key="1">
    <source>
        <dbReference type="ARBA" id="ARBA00023015"/>
    </source>
</evidence>
<dbReference type="InterPro" id="IPR000843">
    <property type="entry name" value="HTH_LacI"/>
</dbReference>
<dbReference type="PANTHER" id="PTHR30146">
    <property type="entry name" value="LACI-RELATED TRANSCRIPTIONAL REPRESSOR"/>
    <property type="match status" value="1"/>
</dbReference>
<organism evidence="5 6">
    <name type="scientific">Bacillus cereus HuA2-1</name>
    <dbReference type="NCBI Taxonomy" id="1053201"/>
    <lineage>
        <taxon>Bacteria</taxon>
        <taxon>Bacillati</taxon>
        <taxon>Bacillota</taxon>
        <taxon>Bacilli</taxon>
        <taxon>Bacillales</taxon>
        <taxon>Bacillaceae</taxon>
        <taxon>Bacillus</taxon>
        <taxon>Bacillus cereus group</taxon>
    </lineage>
</organism>
<dbReference type="InterPro" id="IPR028082">
    <property type="entry name" value="Peripla_BP_I"/>
</dbReference>
<dbReference type="PANTHER" id="PTHR30146:SF154">
    <property type="entry name" value="TRANSCRIPTION REGULATOR, MEMBER OF GALR FAMILY"/>
    <property type="match status" value="1"/>
</dbReference>
<dbReference type="PATRIC" id="fig|1053201.3.peg.6490"/>
<comment type="caution">
    <text evidence="5">The sequence shown here is derived from an EMBL/GenBank/DDBJ whole genome shotgun (WGS) entry which is preliminary data.</text>
</comment>
<sequence>MNSMQQFHTFINLIKEEKIMAKNISDIAKLAGVAKSTVSRYLNGGYVSDKTREKIEAIIQETNFSPNTFARSLKAKTTNLIGVIVPRLDSFATTKTLIGIDNSLRDQGYQMLVANANQRQKIEIEAIQNFAKQKVAGIILLTTKLTEQHNKILNTLKIPVLFVGQQYEGHYCLIHNDFEAAFELGSYILSQGHRHIAYLGVTEEDVSVGVKRKQGFQKAVQTFAPSCNVTYYETTFHVKDAMEQVACILENNRPTIIVCATDNIAIGAIKVIHESNLSVPADISVTGFGGYDISEMIHPSLTTVSFDYHYAGTVAATSIIQLVENQDIPKIVSSRYALKIRESIDKM</sequence>
<feature type="domain" description="HTH lacI-type" evidence="4">
    <location>
        <begin position="22"/>
        <end position="75"/>
    </location>
</feature>
<proteinExistence type="predicted"/>
<dbReference type="Pfam" id="PF00356">
    <property type="entry name" value="LacI"/>
    <property type="match status" value="1"/>
</dbReference>
<dbReference type="EMBL" id="AHDV01000068">
    <property type="protein sequence ID" value="EJV73326.1"/>
    <property type="molecule type" value="Genomic_DNA"/>
</dbReference>
<keyword evidence="3" id="KW-0804">Transcription</keyword>
<dbReference type="InterPro" id="IPR010982">
    <property type="entry name" value="Lambda_DNA-bd_dom_sf"/>
</dbReference>
<keyword evidence="1" id="KW-0805">Transcription regulation</keyword>
<keyword evidence="2" id="KW-0238">DNA-binding</keyword>
<name>J9B337_BACCE</name>
<protein>
    <recommendedName>
        <fullName evidence="4">HTH lacI-type domain-containing protein</fullName>
    </recommendedName>
</protein>
<evidence type="ECO:0000256" key="2">
    <source>
        <dbReference type="ARBA" id="ARBA00023125"/>
    </source>
</evidence>
<dbReference type="CDD" id="cd01392">
    <property type="entry name" value="HTH_LacI"/>
    <property type="match status" value="1"/>
</dbReference>
<evidence type="ECO:0000313" key="5">
    <source>
        <dbReference type="EMBL" id="EJV73326.1"/>
    </source>
</evidence>
<dbReference type="PROSITE" id="PS50932">
    <property type="entry name" value="HTH_LACI_2"/>
    <property type="match status" value="1"/>
</dbReference>
<reference evidence="5 6" key="1">
    <citation type="submission" date="2012-04" db="EMBL/GenBank/DDBJ databases">
        <title>The Genome Sequence of Bacillus cereus HuA2-1.</title>
        <authorList>
            <consortium name="The Broad Institute Genome Sequencing Platform"/>
            <consortium name="The Broad Institute Genome Sequencing Center for Infectious Disease"/>
            <person name="Feldgarden M."/>
            <person name="Van der Auwera G.A."/>
            <person name="Mahillon J."/>
            <person name="Duprez V."/>
            <person name="Timmery S."/>
            <person name="Mattelet C."/>
            <person name="Dierick K."/>
            <person name="Sun M."/>
            <person name="Yu Z."/>
            <person name="Zhu L."/>
            <person name="Hu X."/>
            <person name="Shank E.B."/>
            <person name="Swiecicka I."/>
            <person name="Hansen B.M."/>
            <person name="Andrup L."/>
            <person name="Young S.K."/>
            <person name="Zeng Q."/>
            <person name="Gargeya S."/>
            <person name="Fitzgerald M."/>
            <person name="Haas B."/>
            <person name="Abouelleil A."/>
            <person name="Alvarado L."/>
            <person name="Arachchi H.M."/>
            <person name="Berlin A."/>
            <person name="Chapman S.B."/>
            <person name="Goldberg J."/>
            <person name="Griggs A."/>
            <person name="Gujja S."/>
            <person name="Hansen M."/>
            <person name="Howarth C."/>
            <person name="Imamovic A."/>
            <person name="Larimer J."/>
            <person name="McCowen C."/>
            <person name="Montmayeur A."/>
            <person name="Murphy C."/>
            <person name="Neiman D."/>
            <person name="Pearson M."/>
            <person name="Priest M."/>
            <person name="Roberts A."/>
            <person name="Saif S."/>
            <person name="Shea T."/>
            <person name="Sisk P."/>
            <person name="Sykes S."/>
            <person name="Wortman J."/>
            <person name="Nusbaum C."/>
            <person name="Birren B."/>
        </authorList>
    </citation>
    <scope>NUCLEOTIDE SEQUENCE [LARGE SCALE GENOMIC DNA]</scope>
    <source>
        <strain evidence="5 6">HuA2-1</strain>
    </source>
</reference>
<dbReference type="HOGENOM" id="CLU_037628_6_0_9"/>
<evidence type="ECO:0000259" key="4">
    <source>
        <dbReference type="PROSITE" id="PS50932"/>
    </source>
</evidence>
<dbReference type="CDD" id="cd01542">
    <property type="entry name" value="PBP1_TreR-like"/>
    <property type="match status" value="1"/>
</dbReference>